<sequence>MCNRIETYQPYSFSQLGQRESQQDSRFPDCDTPQEQCRTFVVCDGVGGEACGEIASRIVADT</sequence>
<accession>A0AC61S4D2</accession>
<evidence type="ECO:0000313" key="1">
    <source>
        <dbReference type="EMBL" id="THG46438.1"/>
    </source>
</evidence>
<keyword evidence="2" id="KW-1185">Reference proteome</keyword>
<dbReference type="Proteomes" id="UP000305401">
    <property type="component" value="Unassembled WGS sequence"/>
</dbReference>
<organism evidence="1 2">
    <name type="scientific">Muribaculum caecicola</name>
    <dbReference type="NCBI Taxonomy" id="3038144"/>
    <lineage>
        <taxon>Bacteria</taxon>
        <taxon>Pseudomonadati</taxon>
        <taxon>Bacteroidota</taxon>
        <taxon>Bacteroidia</taxon>
        <taxon>Bacteroidales</taxon>
        <taxon>Muribaculaceae</taxon>
        <taxon>Muribaculum</taxon>
    </lineage>
</organism>
<evidence type="ECO:0000313" key="2">
    <source>
        <dbReference type="Proteomes" id="UP000305401"/>
    </source>
</evidence>
<name>A0AC61S4D2_9BACT</name>
<dbReference type="EMBL" id="SSTG01000109">
    <property type="protein sequence ID" value="THG46438.1"/>
    <property type="molecule type" value="Genomic_DNA"/>
</dbReference>
<proteinExistence type="predicted"/>
<reference evidence="1" key="1">
    <citation type="submission" date="2019-04" db="EMBL/GenBank/DDBJ databases">
        <title>Microbes associate with the intestines of laboratory mice.</title>
        <authorList>
            <person name="Navarre W."/>
            <person name="Wong E."/>
            <person name="Huang K.C."/>
            <person name="Tropini C."/>
            <person name="Ng K."/>
            <person name="Yu B."/>
        </authorList>
    </citation>
    <scope>NUCLEOTIDE SEQUENCE</scope>
    <source>
        <strain evidence="1">NM86_A22</strain>
    </source>
</reference>
<gene>
    <name evidence="1" type="ORF">E5990_08280</name>
</gene>
<protein>
    <submittedName>
        <fullName evidence="1">Uncharacterized protein</fullName>
    </submittedName>
</protein>
<comment type="caution">
    <text evidence="1">The sequence shown here is derived from an EMBL/GenBank/DDBJ whole genome shotgun (WGS) entry which is preliminary data.</text>
</comment>
<feature type="non-terminal residue" evidence="1">
    <location>
        <position position="62"/>
    </location>
</feature>